<accession>A0A7C4GF37</accession>
<evidence type="ECO:0000256" key="5">
    <source>
        <dbReference type="ARBA" id="ARBA00022692"/>
    </source>
</evidence>
<keyword evidence="7" id="KW-0998">Cell outer membrane</keyword>
<dbReference type="GO" id="GO:0009279">
    <property type="term" value="C:cell outer membrane"/>
    <property type="evidence" value="ECO:0007669"/>
    <property type="project" value="UniProtKB-SubCell"/>
</dbReference>
<keyword evidence="6" id="KW-0472">Membrane</keyword>
<name>A0A7C4GF37_UNCW3</name>
<keyword evidence="3" id="KW-0813">Transport</keyword>
<comment type="caution">
    <text evidence="8">The sequence shown here is derived from an EMBL/GenBank/DDBJ whole genome shotgun (WGS) entry which is preliminary data.</text>
</comment>
<comment type="similarity">
    <text evidence="2">Belongs to the outer membrane factor (OMF) (TC 1.B.17) family.</text>
</comment>
<dbReference type="PANTHER" id="PTHR30026:SF20">
    <property type="entry name" value="OUTER MEMBRANE PROTEIN TOLC"/>
    <property type="match status" value="1"/>
</dbReference>
<dbReference type="PANTHER" id="PTHR30026">
    <property type="entry name" value="OUTER MEMBRANE PROTEIN TOLC"/>
    <property type="match status" value="1"/>
</dbReference>
<dbReference type="Gene3D" id="1.20.1600.10">
    <property type="entry name" value="Outer membrane efflux proteins (OEP)"/>
    <property type="match status" value="1"/>
</dbReference>
<dbReference type="EMBL" id="DSUT01000071">
    <property type="protein sequence ID" value="HGK28021.1"/>
    <property type="molecule type" value="Genomic_DNA"/>
</dbReference>
<dbReference type="GO" id="GO:1990281">
    <property type="term" value="C:efflux pump complex"/>
    <property type="evidence" value="ECO:0007669"/>
    <property type="project" value="TreeGrafter"/>
</dbReference>
<comment type="subcellular location">
    <subcellularLocation>
        <location evidence="1">Cell outer membrane</location>
    </subcellularLocation>
</comment>
<dbReference type="InterPro" id="IPR003423">
    <property type="entry name" value="OMP_efflux"/>
</dbReference>
<evidence type="ECO:0000256" key="6">
    <source>
        <dbReference type="ARBA" id="ARBA00023136"/>
    </source>
</evidence>
<reference evidence="8" key="1">
    <citation type="journal article" date="2020" name="mSystems">
        <title>Genome- and Community-Level Interaction Insights into Carbon Utilization and Element Cycling Functions of Hydrothermarchaeota in Hydrothermal Sediment.</title>
        <authorList>
            <person name="Zhou Z."/>
            <person name="Liu Y."/>
            <person name="Xu W."/>
            <person name="Pan J."/>
            <person name="Luo Z.H."/>
            <person name="Li M."/>
        </authorList>
    </citation>
    <scope>NUCLEOTIDE SEQUENCE [LARGE SCALE GENOMIC DNA]</scope>
    <source>
        <strain evidence="8">SpSt-488</strain>
    </source>
</reference>
<evidence type="ECO:0000256" key="4">
    <source>
        <dbReference type="ARBA" id="ARBA00022452"/>
    </source>
</evidence>
<evidence type="ECO:0000256" key="2">
    <source>
        <dbReference type="ARBA" id="ARBA00007613"/>
    </source>
</evidence>
<proteinExistence type="inferred from homology"/>
<dbReference type="Pfam" id="PF02321">
    <property type="entry name" value="OEP"/>
    <property type="match status" value="2"/>
</dbReference>
<sequence length="427" mass="45611">MLPLLLAGLIAATATTETDISLADALETALRSSPLRTEADAARLESAVRLGRGINALLPSVTGNLSYGSSTTPNPLRPETSLTVEGWTGTLNIGQVVFDPQVFGAVVSAFCYSGYHAAEAQDKNARLVLDVITDYLGLLNARLMRTAAAEALVRAEDNLNFVREKERLGSASRLDVLRSAAFRSQAQVTLAAADKAQAAANAALLATLGLTGEMTLNPTEELAEPPVLDTSDFAGLLAAVERCNPGARLVRSADAAARAGVVAAAGQALPGVSAYWSSSYSDSSLPRSITRWRESDDISWGVRLSFPLLDIKSYLLNLADAGVQARRARAATRRTLLQLRSAAVAAVLGYREARLQLDYARNNLELNEELYRLARDQHRLGSLSLLDLFSVETGLTQARNSYTSALAQTWIQAAQVNYLLGIAALPR</sequence>
<dbReference type="GO" id="GO:0015562">
    <property type="term" value="F:efflux transmembrane transporter activity"/>
    <property type="evidence" value="ECO:0007669"/>
    <property type="project" value="InterPro"/>
</dbReference>
<evidence type="ECO:0000256" key="3">
    <source>
        <dbReference type="ARBA" id="ARBA00022448"/>
    </source>
</evidence>
<gene>
    <name evidence="8" type="ORF">ENS41_03615</name>
</gene>
<dbReference type="AlphaFoldDB" id="A0A7C4GF37"/>
<evidence type="ECO:0000256" key="7">
    <source>
        <dbReference type="ARBA" id="ARBA00023237"/>
    </source>
</evidence>
<keyword evidence="4" id="KW-1134">Transmembrane beta strand</keyword>
<keyword evidence="5" id="KW-0812">Transmembrane</keyword>
<evidence type="ECO:0000313" key="8">
    <source>
        <dbReference type="EMBL" id="HGK28021.1"/>
    </source>
</evidence>
<dbReference type="SUPFAM" id="SSF56954">
    <property type="entry name" value="Outer membrane efflux proteins (OEP)"/>
    <property type="match status" value="1"/>
</dbReference>
<dbReference type="GO" id="GO:0015288">
    <property type="term" value="F:porin activity"/>
    <property type="evidence" value="ECO:0007669"/>
    <property type="project" value="TreeGrafter"/>
</dbReference>
<evidence type="ECO:0000256" key="1">
    <source>
        <dbReference type="ARBA" id="ARBA00004442"/>
    </source>
</evidence>
<dbReference type="InterPro" id="IPR051906">
    <property type="entry name" value="TolC-like"/>
</dbReference>
<organism evidence="8">
    <name type="scientific">candidate division WOR-3 bacterium</name>
    <dbReference type="NCBI Taxonomy" id="2052148"/>
    <lineage>
        <taxon>Bacteria</taxon>
        <taxon>Bacteria division WOR-3</taxon>
    </lineage>
</organism>
<protein>
    <submittedName>
        <fullName evidence="8">TolC family protein</fullName>
    </submittedName>
</protein>